<name>A0A2T1D5A3_9CYAN</name>
<dbReference type="AlphaFoldDB" id="A0A2T1D5A3"/>
<dbReference type="Proteomes" id="UP000238634">
    <property type="component" value="Unassembled WGS sequence"/>
</dbReference>
<dbReference type="EMBL" id="PVWG01000055">
    <property type="protein sequence ID" value="PSB15683.1"/>
    <property type="molecule type" value="Genomic_DNA"/>
</dbReference>
<sequence>MKLTSLLTTAATTAALVGMVTVWDGPLKAINPQLVQASAQTMKDSTGLTVQQKIAKITQHKGQFGGGDELRRYFFGDLEPIGVQPGGAGMVVNLYNKANNVTFAYCATYDVVVALKQGKVAQFLASEVK</sequence>
<gene>
    <name evidence="1" type="ORF">C7B65_23760</name>
</gene>
<dbReference type="STRING" id="1920490.GCA_001895925_02820"/>
<reference evidence="1 2" key="1">
    <citation type="submission" date="2018-02" db="EMBL/GenBank/DDBJ databases">
        <authorList>
            <person name="Cohen D.B."/>
            <person name="Kent A.D."/>
        </authorList>
    </citation>
    <scope>NUCLEOTIDE SEQUENCE [LARGE SCALE GENOMIC DNA]</scope>
    <source>
        <strain evidence="1 2">ULC007</strain>
    </source>
</reference>
<proteinExistence type="predicted"/>
<evidence type="ECO:0000313" key="1">
    <source>
        <dbReference type="EMBL" id="PSB15683.1"/>
    </source>
</evidence>
<comment type="caution">
    <text evidence="1">The sequence shown here is derived from an EMBL/GenBank/DDBJ whole genome shotgun (WGS) entry which is preliminary data.</text>
</comment>
<dbReference type="OrthoDB" id="563737at2"/>
<evidence type="ECO:0000313" key="2">
    <source>
        <dbReference type="Proteomes" id="UP000238634"/>
    </source>
</evidence>
<organism evidence="1 2">
    <name type="scientific">Phormidesmis priestleyi ULC007</name>
    <dbReference type="NCBI Taxonomy" id="1920490"/>
    <lineage>
        <taxon>Bacteria</taxon>
        <taxon>Bacillati</taxon>
        <taxon>Cyanobacteriota</taxon>
        <taxon>Cyanophyceae</taxon>
        <taxon>Leptolyngbyales</taxon>
        <taxon>Leptolyngbyaceae</taxon>
        <taxon>Phormidesmis</taxon>
    </lineage>
</organism>
<protein>
    <submittedName>
        <fullName evidence="1">Uncharacterized protein</fullName>
    </submittedName>
</protein>
<accession>A0A2T1D5A3</accession>
<dbReference type="RefSeq" id="WP_073074977.1">
    <property type="nucleotide sequence ID" value="NZ_MPPI01000054.1"/>
</dbReference>
<keyword evidence="2" id="KW-1185">Reference proteome</keyword>
<reference evidence="1 2" key="2">
    <citation type="submission" date="2018-03" db="EMBL/GenBank/DDBJ databases">
        <title>The ancient ancestry and fast evolution of plastids.</title>
        <authorList>
            <person name="Moore K.R."/>
            <person name="Magnabosco C."/>
            <person name="Momper L."/>
            <person name="Gold D.A."/>
            <person name="Bosak T."/>
            <person name="Fournier G.P."/>
        </authorList>
    </citation>
    <scope>NUCLEOTIDE SEQUENCE [LARGE SCALE GENOMIC DNA]</scope>
    <source>
        <strain evidence="1 2">ULC007</strain>
    </source>
</reference>